<sequence>MKAIKIILGIITALILAFFLTGLVVQEVVYTNEVIVNKPVPEVFEDFQNVSLMKKWMPDLESIETIEELPNKLGSTYKVVVENKGKPITMTQKILEYEHNERIALGYDAENMLKTDDYVFTAEGNNTKILQTSICTSESYVMSCLFPYFKGALKKMSQQYLDQFKKVSEAHTKTPTIDKSELP</sequence>
<evidence type="ECO:0000313" key="2">
    <source>
        <dbReference type="Proteomes" id="UP001232001"/>
    </source>
</evidence>
<dbReference type="Proteomes" id="UP001232001">
    <property type="component" value="Chromosome"/>
</dbReference>
<proteinExistence type="predicted"/>
<protein>
    <submittedName>
        <fullName evidence="1">SRPBCC family protein</fullName>
    </submittedName>
</protein>
<reference evidence="1 2" key="1">
    <citation type="submission" date="2023-04" db="EMBL/GenBank/DDBJ databases">
        <title>Tenacibaculum tangerinum sp. nov., isolated from sea tidal flat of South Korea.</title>
        <authorList>
            <person name="Lee S.H."/>
            <person name="Kim J.-J."/>
        </authorList>
    </citation>
    <scope>NUCLEOTIDE SEQUENCE [LARGE SCALE GENOMIC DNA]</scope>
    <source>
        <strain evidence="1 2">GRR-S3-23</strain>
    </source>
</reference>
<accession>A0ABY8L4B8</accession>
<dbReference type="SUPFAM" id="SSF55961">
    <property type="entry name" value="Bet v1-like"/>
    <property type="match status" value="1"/>
</dbReference>
<dbReference type="RefSeq" id="WP_279651802.1">
    <property type="nucleotide sequence ID" value="NZ_CP122539.1"/>
</dbReference>
<evidence type="ECO:0000313" key="1">
    <source>
        <dbReference type="EMBL" id="WGH75931.1"/>
    </source>
</evidence>
<dbReference type="EMBL" id="CP122539">
    <property type="protein sequence ID" value="WGH75931.1"/>
    <property type="molecule type" value="Genomic_DNA"/>
</dbReference>
<name>A0ABY8L4B8_9FLAO</name>
<gene>
    <name evidence="1" type="ORF">P8625_01830</name>
</gene>
<dbReference type="InterPro" id="IPR023393">
    <property type="entry name" value="START-like_dom_sf"/>
</dbReference>
<keyword evidence="2" id="KW-1185">Reference proteome</keyword>
<dbReference type="Gene3D" id="3.30.530.20">
    <property type="match status" value="1"/>
</dbReference>
<organism evidence="1 2">
    <name type="scientific">Tenacibaculum tangerinum</name>
    <dbReference type="NCBI Taxonomy" id="3038772"/>
    <lineage>
        <taxon>Bacteria</taxon>
        <taxon>Pseudomonadati</taxon>
        <taxon>Bacteroidota</taxon>
        <taxon>Flavobacteriia</taxon>
        <taxon>Flavobacteriales</taxon>
        <taxon>Flavobacteriaceae</taxon>
        <taxon>Tenacibaculum</taxon>
    </lineage>
</organism>